<evidence type="ECO:0000313" key="2">
    <source>
        <dbReference type="EMBL" id="KAK1921152.1"/>
    </source>
</evidence>
<protein>
    <submittedName>
        <fullName evidence="2">Uncharacterized protein</fullName>
    </submittedName>
</protein>
<feature type="region of interest" description="Disordered" evidence="1">
    <location>
        <begin position="247"/>
        <end position="268"/>
    </location>
</feature>
<dbReference type="AlphaFoldDB" id="A0AAD9CS39"/>
<proteinExistence type="predicted"/>
<dbReference type="Proteomes" id="UP001182556">
    <property type="component" value="Unassembled WGS sequence"/>
</dbReference>
<evidence type="ECO:0000256" key="1">
    <source>
        <dbReference type="SAM" id="MobiDB-lite"/>
    </source>
</evidence>
<feature type="region of interest" description="Disordered" evidence="1">
    <location>
        <begin position="77"/>
        <end position="102"/>
    </location>
</feature>
<dbReference type="EMBL" id="JAODAN010000011">
    <property type="protein sequence ID" value="KAK1921152.1"/>
    <property type="molecule type" value="Genomic_DNA"/>
</dbReference>
<sequence length="284" mass="31420">MTSRHTPQHTSPVVSEIYIPIMGQEEGKTKSRPIHPLTTGCIAEQLAKYDTPPSSPLNLPLLSTPVRGLVTRVIDQEARRVSSPHHPPFPPDDDPDDGDVSYPSLVNVSSEWSLNFLNRHPRAPPNTCEMFSSSPPQPRSQVQHSTAHSSPCPLPRTNYRGPPAAIDDLGVFDPLPLPEYAKVRKWLKMQWSSLDQPSYARSSPNLTFLREHQAPSTMPSSPSEICATPPFTQSHCSYGLAARVKEDFDPSPTLEDNEEEGEIQPPPAFLQLSAWSAEDDYSSP</sequence>
<name>A0AAD9CS39_PAPLA</name>
<keyword evidence="3" id="KW-1185">Reference proteome</keyword>
<organism evidence="2 3">
    <name type="scientific">Papiliotrema laurentii</name>
    <name type="common">Cryptococcus laurentii</name>
    <dbReference type="NCBI Taxonomy" id="5418"/>
    <lineage>
        <taxon>Eukaryota</taxon>
        <taxon>Fungi</taxon>
        <taxon>Dikarya</taxon>
        <taxon>Basidiomycota</taxon>
        <taxon>Agaricomycotina</taxon>
        <taxon>Tremellomycetes</taxon>
        <taxon>Tremellales</taxon>
        <taxon>Rhynchogastremaceae</taxon>
        <taxon>Papiliotrema</taxon>
    </lineage>
</organism>
<feature type="region of interest" description="Disordered" evidence="1">
    <location>
        <begin position="125"/>
        <end position="159"/>
    </location>
</feature>
<gene>
    <name evidence="2" type="ORF">DB88DRAFT_548321</name>
</gene>
<comment type="caution">
    <text evidence="2">The sequence shown here is derived from an EMBL/GenBank/DDBJ whole genome shotgun (WGS) entry which is preliminary data.</text>
</comment>
<evidence type="ECO:0000313" key="3">
    <source>
        <dbReference type="Proteomes" id="UP001182556"/>
    </source>
</evidence>
<accession>A0AAD9CS39</accession>
<reference evidence="2" key="1">
    <citation type="submission" date="2023-02" db="EMBL/GenBank/DDBJ databases">
        <title>Identification and recombinant expression of a fungal hydrolase from Papiliotrema laurentii that hydrolyzes apple cutin and clears colloidal polyester polyurethane.</title>
        <authorList>
            <consortium name="DOE Joint Genome Institute"/>
            <person name="Roman V.A."/>
            <person name="Bojanowski C."/>
            <person name="Crable B.R."/>
            <person name="Wagner D.N."/>
            <person name="Hung C.S."/>
            <person name="Nadeau L.J."/>
            <person name="Schratz L."/>
            <person name="Haridas S."/>
            <person name="Pangilinan J."/>
            <person name="Lipzen A."/>
            <person name="Na H."/>
            <person name="Yan M."/>
            <person name="Ng V."/>
            <person name="Grigoriev I.V."/>
            <person name="Spatafora J.W."/>
            <person name="Barlow D."/>
            <person name="Biffinger J."/>
            <person name="Kelley-Loughnane N."/>
            <person name="Varaljay V.A."/>
            <person name="Crookes-Goodson W.J."/>
        </authorList>
    </citation>
    <scope>NUCLEOTIDE SEQUENCE</scope>
    <source>
        <strain evidence="2">5307AH</strain>
    </source>
</reference>